<keyword evidence="2" id="KW-1185">Reference proteome</keyword>
<evidence type="ECO:0000313" key="1">
    <source>
        <dbReference type="EMBL" id="KAJ7568362.1"/>
    </source>
</evidence>
<gene>
    <name evidence="1" type="ORF">O6H91_01G029300</name>
</gene>
<dbReference type="Proteomes" id="UP001162992">
    <property type="component" value="Chromosome 1"/>
</dbReference>
<organism evidence="1 2">
    <name type="scientific">Diphasiastrum complanatum</name>
    <name type="common">Issler's clubmoss</name>
    <name type="synonym">Lycopodium complanatum</name>
    <dbReference type="NCBI Taxonomy" id="34168"/>
    <lineage>
        <taxon>Eukaryota</taxon>
        <taxon>Viridiplantae</taxon>
        <taxon>Streptophyta</taxon>
        <taxon>Embryophyta</taxon>
        <taxon>Tracheophyta</taxon>
        <taxon>Lycopodiopsida</taxon>
        <taxon>Lycopodiales</taxon>
        <taxon>Lycopodiaceae</taxon>
        <taxon>Lycopodioideae</taxon>
        <taxon>Diphasiastrum</taxon>
    </lineage>
</organism>
<comment type="caution">
    <text evidence="1">The sequence shown here is derived from an EMBL/GenBank/DDBJ whole genome shotgun (WGS) entry which is preliminary data.</text>
</comment>
<sequence length="2452" mass="271715">MSLSSNVELEAANFLQKVGQDLKDDPAKLASKLFAICQQMKMNGKEKTLPYQVISRAMETVISQQGLEHIGLGLLRFPPPVVTAPGDPSSGVAMMRGKVQGEINGNANSKPGETNPSSTPVEQGPVVANFCDKPTMEALSGSKQKVNQSFSGGEERVTLPSTLSGSGFTDNSETAEDQARKRVAEGSASEIPKYSAEGNPLNLKLAKPPSLGKVQFLEQVSVKPTKLEQSAAMRVKAEVRKSSQSESKGNSVLPAKAPRRKTADNKDAGTPSTAVKNPTIQKRKSQNKETSISLKGSKVRRVNSKQCIEADNNSSKVKQSGNGPGMASTSLSAMQPQNNYSQLGFDLQGTRNLKQTHLTQVCESKGQAKSSDVSRAVDGHDKLYGSDLNMSKHDKHETNTKASDLQAYVSLTMEGLRTFENSSMGVVGKEMPESISNSDKFKEVAKSEDVLPGDSCDSGGPSIGPFTRASKDILLASDSKRQQLENFRKNVKVWSGPGERRFSKPSDSIGNLYNVGKPTIQVQDASTIQSLGRRKLDKPIGRPRFKTPRKGKSLTNSSKSAMKNTYLDQNKRALEEGRGIALSGQLQTVEFHGHADSRVKVGESRDPGNSEETAKVSAKEPGQEMQDIWPGRFPPVDSHMSWQMNDGSRDAFGSYSTLHGGQNPVIGFSSQPFPADMNMSTISLGKNSSPVHVVNKSLDVRTQNPSLGTGITMENIKNLVVEPASSLCTIGETGQANVSRQPLGTPLRSIGENNLSGNPSTSSTGNNLPDTSLLNMSGSKGISRSYYPVDVPENVSKGQPDGSFAICCTGSSAVTSNSLMGAVMIPVGKSLTGIHSSKGDQGVDSSEDGSKGIAGILDVVNEIDVSQNRLLSLAAGSSSSSPFTEFQLKQLAAQCMVCRSFRSRLPPKQAQLALALRNVRLSVSVNPEIVTMSQELSARPDCSLESTQWESDIPTEAERELYAQKGPSRQSPQNHSTQANVPSPASTEVEPAKKLRGAKRKYSRIDPSISATERKQIIATRRKEARAERLAAQSEFNPDSQKEFPTRKGINVDARILDLDDNATISQTELKKQKASSRFDLEYQKNGGNVSLSEGIAENLLGLSSNTEKPICSLGTQAGKSAQDTMGIDYISSTPTEEKVAILTFEEIKLLGLAGYDAGTLNALMEYLKQNPQAITFLKSELLAFSGRDPMGLDIPVQDVNSPTLSALNRVASVGAVKASSNTAQADQPNVIENLPAERNQGGFSGGVAVPHSLALGSFSAKQECQIIPSGSRKVLSDCQGMHPNGSVALAGMIVTEEGRQTLPEGKTMPLEVRNGFSESQNTLAGNSVSVNGMTESSLLNRTTNIKRTGADADKMVDDTPVNSSKPQFTTTEKWILDERRRRSLAEQKWAQKQRKTEEKIALCFHQLKEIVSSSEYSSAKTTSVIELKKLQLLQLQRRLRRDVLHDFFKPIIPDMVFFRTMKKNRPGRRLKQLERLEQKQKEERQRRTRERQKEFLREVEVYKERLEDWSKSKRERWRGFNKYLKEFHKRKERVYREKMDKIQREKINLLKNHDVEGYLRMVKDAKSDRIERLLKETEAYLEKLGSKLQQQKVLAKRDSEAVEDRSGYSENHEIIDGIGKDEAQHYLESNEKYYLLAHSVKEAIQEQPFSLQGGKLREYQMDGLRWMVSLYNNHLNGILADEMGLGKTVQVISLICYLIEKKSDRGPFLVVVPSSVMSNWISEVNRWAPSIIKLAYTGSPEDRRRMFKENIAQQQFNMLITTYEYLMNKHDRPKLSKIIWHYIIIDEGHRIKNASCKLNAELKHYQSNHRLLLTGTPIQNNLEELWALLNFLLPSIFNSSEDFAQWFNKPFAAVSDTPDNQALLSEEENLLIINRLHQVLRPFMLRRLKHKVENELPEKIERLVRCESSAYQRLLMKRVKEKMGSIGHSKARSVHNTVMELRNICNHPYLSHLHTKEAESLLPTHYLPPIVRLCGKLEMLDRILPKLKASNHRVLLFSTMTRLLDVMEDYLAWKGYRYLRLDGHTSGSERGTLIEQFNAPDSETFLFLLSIRAGGVGINLQAADTVIIFDTDWNPQVDLQAQARAHRIGQKRDVLVLRLETVNTIEEQVRASAEHKLGVANQSITAGFFDNNTSAEDRREYLEALLREPKKEEVASVLDDEALNYLLARSEAELDIFEGVDKARCEEEQAWWLKCHPSADDRDNLVLPQRLVEDADLRPLISAIQNADQKRQKSGPAGLEDAQRYGRGKRSREARSYADQFTEEEFEQLCRAERPNMQKRAESGSDSVSFGNKGDDGGSSKGSDKGSNVAEVAGETPAKRGRGRPKKSGKIQSGYENTSSTAVVEEEDDLEVVKDIEKIASDSCQHTLSSSNIGLNVSIEGVQLTCQHEDSVAEAGIRQEVSALTECLEKEDKYAEAGKRQEASALAQGWEKEDKNFGTISESKSLCLPKQ</sequence>
<protein>
    <submittedName>
        <fullName evidence="1">Uncharacterized protein</fullName>
    </submittedName>
</protein>
<name>A0ACC2EPD9_DIPCM</name>
<accession>A0ACC2EPD9</accession>
<reference evidence="2" key="1">
    <citation type="journal article" date="2024" name="Proc. Natl. Acad. Sci. U.S.A.">
        <title>Extraordinary preservation of gene collinearity over three hundred million years revealed in homosporous lycophytes.</title>
        <authorList>
            <person name="Li C."/>
            <person name="Wickell D."/>
            <person name="Kuo L.Y."/>
            <person name="Chen X."/>
            <person name="Nie B."/>
            <person name="Liao X."/>
            <person name="Peng D."/>
            <person name="Ji J."/>
            <person name="Jenkins J."/>
            <person name="Williams M."/>
            <person name="Shu S."/>
            <person name="Plott C."/>
            <person name="Barry K."/>
            <person name="Rajasekar S."/>
            <person name="Grimwood J."/>
            <person name="Han X."/>
            <person name="Sun S."/>
            <person name="Hou Z."/>
            <person name="He W."/>
            <person name="Dai G."/>
            <person name="Sun C."/>
            <person name="Schmutz J."/>
            <person name="Leebens-Mack J.H."/>
            <person name="Li F.W."/>
            <person name="Wang L."/>
        </authorList>
    </citation>
    <scope>NUCLEOTIDE SEQUENCE [LARGE SCALE GENOMIC DNA]</scope>
    <source>
        <strain evidence="2">cv. PW_Plant_1</strain>
    </source>
</reference>
<evidence type="ECO:0000313" key="2">
    <source>
        <dbReference type="Proteomes" id="UP001162992"/>
    </source>
</evidence>
<dbReference type="EMBL" id="CM055092">
    <property type="protein sequence ID" value="KAJ7568362.1"/>
    <property type="molecule type" value="Genomic_DNA"/>
</dbReference>
<proteinExistence type="predicted"/>